<evidence type="ECO:0000313" key="3">
    <source>
        <dbReference type="EMBL" id="SMO58634.1"/>
    </source>
</evidence>
<gene>
    <name evidence="3" type="ORF">SAMN06265218_10670</name>
</gene>
<evidence type="ECO:0000259" key="2">
    <source>
        <dbReference type="Pfam" id="PF02517"/>
    </source>
</evidence>
<keyword evidence="4" id="KW-1185">Reference proteome</keyword>
<feature type="transmembrane region" description="Helical" evidence="1">
    <location>
        <begin position="21"/>
        <end position="44"/>
    </location>
</feature>
<name>A0A521CGT1_9BACT</name>
<feature type="transmembrane region" description="Helical" evidence="1">
    <location>
        <begin position="64"/>
        <end position="82"/>
    </location>
</feature>
<dbReference type="GO" id="GO:0004175">
    <property type="term" value="F:endopeptidase activity"/>
    <property type="evidence" value="ECO:0007669"/>
    <property type="project" value="UniProtKB-ARBA"/>
</dbReference>
<keyword evidence="1" id="KW-0472">Membrane</keyword>
<proteinExistence type="predicted"/>
<organism evidence="3 4">
    <name type="scientific">Fodinibius sediminis</name>
    <dbReference type="NCBI Taxonomy" id="1214077"/>
    <lineage>
        <taxon>Bacteria</taxon>
        <taxon>Pseudomonadati</taxon>
        <taxon>Balneolota</taxon>
        <taxon>Balneolia</taxon>
        <taxon>Balneolales</taxon>
        <taxon>Balneolaceae</taxon>
        <taxon>Fodinibius</taxon>
    </lineage>
</organism>
<dbReference type="RefSeq" id="WP_142714067.1">
    <property type="nucleotide sequence ID" value="NZ_FXTH01000006.1"/>
</dbReference>
<keyword evidence="1" id="KW-1133">Transmembrane helix</keyword>
<dbReference type="Proteomes" id="UP000317593">
    <property type="component" value="Unassembled WGS sequence"/>
</dbReference>
<dbReference type="AlphaFoldDB" id="A0A521CGT1"/>
<dbReference type="GO" id="GO:0080120">
    <property type="term" value="P:CAAX-box protein maturation"/>
    <property type="evidence" value="ECO:0007669"/>
    <property type="project" value="UniProtKB-ARBA"/>
</dbReference>
<sequence>MEEQLSRKEKQESLAAAGSRQWLMLSLLSAAVYGLLAFLVFYFFRDTGLLSAFEHGCPPLVQLAIGGFTGGVASLVIWLVVIRSPVRKVLDDFHLIQAISRASFTPFDRIQLSLFAGAGEELLFRGALQPLLGIAATSVIFVGLHGYFKFSSPAHLLFGAVMFGLSVGLGYLFEQAGLLAAMSAHAVYDMLMLYAIQHRQSGA</sequence>
<feature type="transmembrane region" description="Helical" evidence="1">
    <location>
        <begin position="154"/>
        <end position="173"/>
    </location>
</feature>
<feature type="domain" description="CAAX prenyl protease 2/Lysostaphin resistance protein A-like" evidence="2">
    <location>
        <begin position="110"/>
        <end position="190"/>
    </location>
</feature>
<dbReference type="InterPro" id="IPR003675">
    <property type="entry name" value="Rce1/LyrA-like_dom"/>
</dbReference>
<evidence type="ECO:0000256" key="1">
    <source>
        <dbReference type="SAM" id="Phobius"/>
    </source>
</evidence>
<keyword evidence="1" id="KW-0812">Transmembrane</keyword>
<feature type="transmembrane region" description="Helical" evidence="1">
    <location>
        <begin position="131"/>
        <end position="148"/>
    </location>
</feature>
<accession>A0A521CGT1</accession>
<dbReference type="Pfam" id="PF02517">
    <property type="entry name" value="Rce1-like"/>
    <property type="match status" value="1"/>
</dbReference>
<reference evidence="3 4" key="1">
    <citation type="submission" date="2017-05" db="EMBL/GenBank/DDBJ databases">
        <authorList>
            <person name="Varghese N."/>
            <person name="Submissions S."/>
        </authorList>
    </citation>
    <scope>NUCLEOTIDE SEQUENCE [LARGE SCALE GENOMIC DNA]</scope>
    <source>
        <strain evidence="3 4">DSM 21194</strain>
    </source>
</reference>
<protein>
    <recommendedName>
        <fullName evidence="2">CAAX prenyl protease 2/Lysostaphin resistance protein A-like domain-containing protein</fullName>
    </recommendedName>
</protein>
<evidence type="ECO:0000313" key="4">
    <source>
        <dbReference type="Proteomes" id="UP000317593"/>
    </source>
</evidence>
<dbReference type="OrthoDB" id="9779573at2"/>
<dbReference type="EMBL" id="FXTH01000006">
    <property type="protein sequence ID" value="SMO58634.1"/>
    <property type="molecule type" value="Genomic_DNA"/>
</dbReference>